<dbReference type="Pfam" id="PF00754">
    <property type="entry name" value="F5_F8_type_C"/>
    <property type="match status" value="1"/>
</dbReference>
<dbReference type="AlphaFoldDB" id="A0A6J8CBL5"/>
<sequence length="647" mass="71672">MGLIFHAFILLQICVRIHSFPFSKRFHKQNEDISCQKPLGLTYLSKRHLVRYVVSATEGNATNTRLHSPTSWYATGLGSSTFVQVSMLEPILVSGLSIQGDLKHSLWVTSLYVTYSLDCDIFIPFTDDQYMIFPGNVDGNSLSVIFFDRVFTAKCIRVIPVTRHGETTAMQMEVYGCVARTCAEPLHPLWYINRRTGEFETKFQSEQIVMALSILPGVVNDHGYIISYSRTCTDYKLIAENGRPKIFHSFYGHEIVVDLSLHPVRAMCLRISAGNRNVTDTTGFHVYLSGCRIFHRDEPLDRCGTSRYHHDIRQKRVIGGIHSVPGEWPWLVSLHFLGFHSFSNKSGYPHLCGASLIHPEWVLSAAHCFDERVAPGSSSPLNWQVVVGEHSQTGYDGTEQIIQIDYIIKHNTFSIDVDKPILQDIALLKLKSPAIMTDYVNIVCLDAYDSFPPGTPCVAAGWGQNTVVGKGVKLPLHARIPILPPDECHRRYNSLPDGHMAKSAVSIETSVICATADGDGNDSCWGDSGGPLVCRSGDQWVQVGIVSFGYDCGNSQYPGKEYGDVGIAVDRKGKEYGDVGIAVDRTGKEYGDVGIAVDGQEKYGIWIDRTGKEYGDAVDRTGKYEYGDVGTGKEYGDVGIAVDRTGK</sequence>
<organism evidence="6 7">
    <name type="scientific">Mytilus coruscus</name>
    <name type="common">Sea mussel</name>
    <dbReference type="NCBI Taxonomy" id="42192"/>
    <lineage>
        <taxon>Eukaryota</taxon>
        <taxon>Metazoa</taxon>
        <taxon>Spiralia</taxon>
        <taxon>Lophotrochozoa</taxon>
        <taxon>Mollusca</taxon>
        <taxon>Bivalvia</taxon>
        <taxon>Autobranchia</taxon>
        <taxon>Pteriomorphia</taxon>
        <taxon>Mytilida</taxon>
        <taxon>Mytiloidea</taxon>
        <taxon>Mytilidae</taxon>
        <taxon>Mytilinae</taxon>
        <taxon>Mytilus</taxon>
    </lineage>
</organism>
<dbReference type="PANTHER" id="PTHR24252">
    <property type="entry name" value="ACROSIN-RELATED"/>
    <property type="match status" value="1"/>
</dbReference>
<keyword evidence="1" id="KW-1015">Disulfide bond</keyword>
<dbReference type="PROSITE" id="PS50240">
    <property type="entry name" value="TRYPSIN_DOM"/>
    <property type="match status" value="1"/>
</dbReference>
<reference evidence="6 7" key="1">
    <citation type="submission" date="2020-06" db="EMBL/GenBank/DDBJ databases">
        <authorList>
            <person name="Li R."/>
            <person name="Bekaert M."/>
        </authorList>
    </citation>
    <scope>NUCLEOTIDE SEQUENCE [LARGE SCALE GENOMIC DNA]</scope>
    <source>
        <strain evidence="7">wild</strain>
    </source>
</reference>
<dbReference type="CDD" id="cd00190">
    <property type="entry name" value="Tryp_SPc"/>
    <property type="match status" value="1"/>
</dbReference>
<dbReference type="PANTHER" id="PTHR24252:SF7">
    <property type="entry name" value="HYALIN"/>
    <property type="match status" value="1"/>
</dbReference>
<dbReference type="GO" id="GO:0004252">
    <property type="term" value="F:serine-type endopeptidase activity"/>
    <property type="evidence" value="ECO:0007669"/>
    <property type="project" value="InterPro"/>
</dbReference>
<feature type="chain" id="PRO_5026840312" description="Peptidase S1 domain-containing protein" evidence="3">
    <location>
        <begin position="20"/>
        <end position="647"/>
    </location>
</feature>
<keyword evidence="3" id="KW-0732">Signal</keyword>
<gene>
    <name evidence="6" type="ORF">MCOR_27430</name>
</gene>
<dbReference type="Gene3D" id="2.40.10.10">
    <property type="entry name" value="Trypsin-like serine proteases"/>
    <property type="match status" value="1"/>
</dbReference>
<dbReference type="GO" id="GO:0006508">
    <property type="term" value="P:proteolysis"/>
    <property type="evidence" value="ECO:0007669"/>
    <property type="project" value="UniProtKB-KW"/>
</dbReference>
<evidence type="ECO:0000259" key="5">
    <source>
        <dbReference type="PROSITE" id="PS50240"/>
    </source>
</evidence>
<dbReference type="InterPro" id="IPR001314">
    <property type="entry name" value="Peptidase_S1A"/>
</dbReference>
<dbReference type="Gene3D" id="2.60.120.260">
    <property type="entry name" value="Galactose-binding domain-like"/>
    <property type="match status" value="1"/>
</dbReference>
<dbReference type="OrthoDB" id="10059102at2759"/>
<dbReference type="SUPFAM" id="SSF49785">
    <property type="entry name" value="Galactose-binding domain-like"/>
    <property type="match status" value="1"/>
</dbReference>
<accession>A0A6J8CBL5</accession>
<evidence type="ECO:0000313" key="7">
    <source>
        <dbReference type="Proteomes" id="UP000507470"/>
    </source>
</evidence>
<dbReference type="PROSITE" id="PS50022">
    <property type="entry name" value="FA58C_3"/>
    <property type="match status" value="1"/>
</dbReference>
<dbReference type="PROSITE" id="PS00135">
    <property type="entry name" value="TRYPSIN_SER"/>
    <property type="match status" value="1"/>
</dbReference>
<dbReference type="SUPFAM" id="SSF50494">
    <property type="entry name" value="Trypsin-like serine proteases"/>
    <property type="match status" value="1"/>
</dbReference>
<evidence type="ECO:0000256" key="3">
    <source>
        <dbReference type="SAM" id="SignalP"/>
    </source>
</evidence>
<evidence type="ECO:0000313" key="6">
    <source>
        <dbReference type="EMBL" id="CAC5392499.1"/>
    </source>
</evidence>
<keyword evidence="2" id="KW-0378">Hydrolase</keyword>
<evidence type="ECO:0000256" key="1">
    <source>
        <dbReference type="ARBA" id="ARBA00023157"/>
    </source>
</evidence>
<dbReference type="PRINTS" id="PR00722">
    <property type="entry name" value="CHYMOTRYPSIN"/>
</dbReference>
<feature type="signal peptide" evidence="3">
    <location>
        <begin position="1"/>
        <end position="19"/>
    </location>
</feature>
<dbReference type="FunFam" id="2.40.10.10:FF:000068">
    <property type="entry name" value="transmembrane protease serine 2"/>
    <property type="match status" value="1"/>
</dbReference>
<dbReference type="InterPro" id="IPR000421">
    <property type="entry name" value="FA58C"/>
</dbReference>
<dbReference type="SMART" id="SM00020">
    <property type="entry name" value="Tryp_SPc"/>
    <property type="match status" value="1"/>
</dbReference>
<dbReference type="PROSITE" id="PS00134">
    <property type="entry name" value="TRYPSIN_HIS"/>
    <property type="match status" value="1"/>
</dbReference>
<evidence type="ECO:0008006" key="8">
    <source>
        <dbReference type="Google" id="ProtNLM"/>
    </source>
</evidence>
<keyword evidence="2" id="KW-0720">Serine protease</keyword>
<name>A0A6J8CBL5_MYTCO</name>
<dbReference type="Pfam" id="PF00089">
    <property type="entry name" value="Trypsin"/>
    <property type="match status" value="1"/>
</dbReference>
<keyword evidence="7" id="KW-1185">Reference proteome</keyword>
<proteinExistence type="predicted"/>
<protein>
    <recommendedName>
        <fullName evidence="8">Peptidase S1 domain-containing protein</fullName>
    </recommendedName>
</protein>
<evidence type="ECO:0000259" key="4">
    <source>
        <dbReference type="PROSITE" id="PS50022"/>
    </source>
</evidence>
<dbReference type="Proteomes" id="UP000507470">
    <property type="component" value="Unassembled WGS sequence"/>
</dbReference>
<dbReference type="CDD" id="cd00057">
    <property type="entry name" value="FA58C"/>
    <property type="match status" value="1"/>
</dbReference>
<dbReference type="EMBL" id="CACVKT020004985">
    <property type="protein sequence ID" value="CAC5392499.1"/>
    <property type="molecule type" value="Genomic_DNA"/>
</dbReference>
<dbReference type="InterPro" id="IPR001254">
    <property type="entry name" value="Trypsin_dom"/>
</dbReference>
<keyword evidence="2" id="KW-0645">Protease</keyword>
<dbReference type="InterPro" id="IPR043504">
    <property type="entry name" value="Peptidase_S1_PA_chymotrypsin"/>
</dbReference>
<feature type="domain" description="F5/8 type C" evidence="4">
    <location>
        <begin position="35"/>
        <end position="177"/>
    </location>
</feature>
<dbReference type="InterPro" id="IPR008979">
    <property type="entry name" value="Galactose-bd-like_sf"/>
</dbReference>
<dbReference type="InterPro" id="IPR009003">
    <property type="entry name" value="Peptidase_S1_PA"/>
</dbReference>
<dbReference type="InterPro" id="IPR033116">
    <property type="entry name" value="TRYPSIN_SER"/>
</dbReference>
<dbReference type="InterPro" id="IPR018114">
    <property type="entry name" value="TRYPSIN_HIS"/>
</dbReference>
<feature type="domain" description="Peptidase S1" evidence="5">
    <location>
        <begin position="317"/>
        <end position="612"/>
    </location>
</feature>
<evidence type="ECO:0000256" key="2">
    <source>
        <dbReference type="RuleBase" id="RU363034"/>
    </source>
</evidence>